<keyword evidence="10 11" id="KW-0119">Carbohydrate metabolism</keyword>
<evidence type="ECO:0000256" key="1">
    <source>
        <dbReference type="ARBA" id="ARBA00001913"/>
    </source>
</evidence>
<dbReference type="InterPro" id="IPR014718">
    <property type="entry name" value="GH-type_carb-bd"/>
</dbReference>
<dbReference type="PANTHER" id="PTHR10091:SF0">
    <property type="entry name" value="GALACTOSE MUTAROTASE"/>
    <property type="match status" value="1"/>
</dbReference>
<accession>A0A2N3HG35</accession>
<evidence type="ECO:0000256" key="8">
    <source>
        <dbReference type="ARBA" id="ARBA00022837"/>
    </source>
</evidence>
<evidence type="ECO:0000256" key="11">
    <source>
        <dbReference type="PIRNR" id="PIRNR005096"/>
    </source>
</evidence>
<comment type="similarity">
    <text evidence="4 11">Belongs to the aldose epimerase family.</text>
</comment>
<comment type="catalytic activity">
    <reaction evidence="11">
        <text>alpha-D-glucose = beta-D-glucose</text>
        <dbReference type="Rhea" id="RHEA:10264"/>
        <dbReference type="ChEBI" id="CHEBI:15903"/>
        <dbReference type="ChEBI" id="CHEBI:17925"/>
        <dbReference type="EC" id="5.1.3.3"/>
    </reaction>
</comment>
<evidence type="ECO:0000313" key="16">
    <source>
        <dbReference type="Proteomes" id="UP000233435"/>
    </source>
</evidence>
<evidence type="ECO:0000256" key="9">
    <source>
        <dbReference type="ARBA" id="ARBA00023235"/>
    </source>
</evidence>
<evidence type="ECO:0000256" key="14">
    <source>
        <dbReference type="PIRSR" id="PIRSR005096-3"/>
    </source>
</evidence>
<keyword evidence="7" id="KW-0597">Phosphoprotein</keyword>
<organism evidence="15 16">
    <name type="scientific">Confluentibacter flavum</name>
    <dbReference type="NCBI Taxonomy" id="1909700"/>
    <lineage>
        <taxon>Bacteria</taxon>
        <taxon>Pseudomonadati</taxon>
        <taxon>Bacteroidota</taxon>
        <taxon>Flavobacteriia</taxon>
        <taxon>Flavobacteriales</taxon>
        <taxon>Flavobacteriaceae</taxon>
        <taxon>Confluentibacter</taxon>
    </lineage>
</organism>
<dbReference type="InterPro" id="IPR015443">
    <property type="entry name" value="Aldose_1-epimerase"/>
</dbReference>
<gene>
    <name evidence="15" type="ORF">CSW08_15615</name>
</gene>
<dbReference type="GO" id="GO:0006006">
    <property type="term" value="P:glucose metabolic process"/>
    <property type="evidence" value="ECO:0007669"/>
    <property type="project" value="TreeGrafter"/>
</dbReference>
<evidence type="ECO:0000256" key="4">
    <source>
        <dbReference type="ARBA" id="ARBA00006206"/>
    </source>
</evidence>
<evidence type="ECO:0000256" key="12">
    <source>
        <dbReference type="PIRSR" id="PIRSR005096-1"/>
    </source>
</evidence>
<dbReference type="FunFam" id="2.70.98.10:FF:000003">
    <property type="entry name" value="Aldose 1-epimerase"/>
    <property type="match status" value="1"/>
</dbReference>
<dbReference type="UniPathway" id="UPA00242"/>
<keyword evidence="8" id="KW-0106">Calcium</keyword>
<dbReference type="CDD" id="cd09019">
    <property type="entry name" value="galactose_mutarotase_like"/>
    <property type="match status" value="1"/>
</dbReference>
<dbReference type="EMBL" id="PJEO01000054">
    <property type="protein sequence ID" value="PKQ43854.1"/>
    <property type="molecule type" value="Genomic_DNA"/>
</dbReference>
<dbReference type="PANTHER" id="PTHR10091">
    <property type="entry name" value="ALDOSE-1-EPIMERASE"/>
    <property type="match status" value="1"/>
</dbReference>
<name>A0A2N3HG35_9FLAO</name>
<evidence type="ECO:0000256" key="3">
    <source>
        <dbReference type="ARBA" id="ARBA00005028"/>
    </source>
</evidence>
<dbReference type="GO" id="GO:0005737">
    <property type="term" value="C:cytoplasm"/>
    <property type="evidence" value="ECO:0007669"/>
    <property type="project" value="UniProtKB-SubCell"/>
</dbReference>
<dbReference type="Proteomes" id="UP000233435">
    <property type="component" value="Unassembled WGS sequence"/>
</dbReference>
<dbReference type="InterPro" id="IPR047215">
    <property type="entry name" value="Galactose_mutarotase-like"/>
</dbReference>
<keyword evidence="6" id="KW-0963">Cytoplasm</keyword>
<proteinExistence type="inferred from homology"/>
<dbReference type="OrthoDB" id="9779408at2"/>
<dbReference type="GO" id="GO:0033499">
    <property type="term" value="P:galactose catabolic process via UDP-galactose, Leloir pathway"/>
    <property type="evidence" value="ECO:0007669"/>
    <property type="project" value="TreeGrafter"/>
</dbReference>
<comment type="subunit">
    <text evidence="5">Monomer.</text>
</comment>
<keyword evidence="9 11" id="KW-0413">Isomerase</keyword>
<dbReference type="RefSeq" id="WP_106660808.1">
    <property type="nucleotide sequence ID" value="NZ_PJEO01000054.1"/>
</dbReference>
<reference evidence="15 16" key="1">
    <citation type="submission" date="2017-12" db="EMBL/GenBank/DDBJ databases">
        <title>Confluentibacter flavum sp. nov., isolated from the saline lake.</title>
        <authorList>
            <person name="Yu L."/>
        </authorList>
    </citation>
    <scope>NUCLEOTIDE SEQUENCE [LARGE SCALE GENOMIC DNA]</scope>
    <source>
        <strain evidence="15 16">3B</strain>
    </source>
</reference>
<dbReference type="InterPro" id="IPR008183">
    <property type="entry name" value="Aldose_1/G6P_1-epimerase"/>
</dbReference>
<dbReference type="NCBIfam" id="NF008277">
    <property type="entry name" value="PRK11055.1"/>
    <property type="match status" value="1"/>
</dbReference>
<protein>
    <recommendedName>
        <fullName evidence="11">Aldose 1-epimerase</fullName>
        <ecNumber evidence="11">5.1.3.3</ecNumber>
    </recommendedName>
</protein>
<evidence type="ECO:0000256" key="7">
    <source>
        <dbReference type="ARBA" id="ARBA00022553"/>
    </source>
</evidence>
<dbReference type="Gene3D" id="2.70.98.10">
    <property type="match status" value="1"/>
</dbReference>
<dbReference type="PIRSF" id="PIRSF005096">
    <property type="entry name" value="GALM"/>
    <property type="match status" value="1"/>
</dbReference>
<dbReference type="GO" id="GO:0004034">
    <property type="term" value="F:aldose 1-epimerase activity"/>
    <property type="evidence" value="ECO:0007669"/>
    <property type="project" value="UniProtKB-EC"/>
</dbReference>
<evidence type="ECO:0000256" key="6">
    <source>
        <dbReference type="ARBA" id="ARBA00022490"/>
    </source>
</evidence>
<feature type="binding site" evidence="13">
    <location>
        <position position="295"/>
    </location>
    <ligand>
        <name>beta-D-galactose</name>
        <dbReference type="ChEBI" id="CHEBI:27667"/>
    </ligand>
</feature>
<feature type="active site" description="Proton donor" evidence="12">
    <location>
        <position position="223"/>
    </location>
</feature>
<keyword evidence="16" id="KW-1185">Reference proteome</keyword>
<comment type="subcellular location">
    <subcellularLocation>
        <location evidence="2">Cytoplasm</location>
    </subcellularLocation>
</comment>
<dbReference type="AlphaFoldDB" id="A0A2N3HG35"/>
<sequence length="395" mass="43802">MNTLKRSFYVVTLLSFALLSIQCKNEKKTDTNIITVEEMKNLVTITKEPFGTTTDSIPVDKYILKNEKGMEISIITYGGIITSWTAPDKNGEYKDIVLGFDSIHKYQMPGVPYFGALIGRFGNRIAKAKFSLDGTEYTLATNDGQNHLHGGVKGFDKVVWNASETATDSTASLVLTYLSKDMEEGYPGNLQTTVTYTLNNDNSLEVLYEATTDKKTIVNLTQHSYFNLSGDFTKPILDHEVTINADKLVPVDATLIPTGKLTDVTNTPFDFRQAKTIGKDIAVKDEQLKRGGGYDHCWALNNQNEGMRLAATAYHPESGRLMEILTDEPGIQLYTGNFLDGTLPSKQGGTYAHRTGFCLETQHYPDSPNQKDFPSVVLSPGENYVSKTSFKFSVK</sequence>
<comment type="pathway">
    <text evidence="3 11">Carbohydrate metabolism; hexose metabolism.</text>
</comment>
<dbReference type="SUPFAM" id="SSF74650">
    <property type="entry name" value="Galactose mutarotase-like"/>
    <property type="match status" value="1"/>
</dbReference>
<dbReference type="EC" id="5.1.3.3" evidence="11"/>
<feature type="binding site" evidence="14">
    <location>
        <begin position="223"/>
        <end position="225"/>
    </location>
    <ligand>
        <name>beta-D-galactose</name>
        <dbReference type="ChEBI" id="CHEBI:27667"/>
    </ligand>
</feature>
<comment type="cofactor">
    <cofactor evidence="1">
        <name>Ca(2+)</name>
        <dbReference type="ChEBI" id="CHEBI:29108"/>
    </cofactor>
</comment>
<evidence type="ECO:0000256" key="2">
    <source>
        <dbReference type="ARBA" id="ARBA00004496"/>
    </source>
</evidence>
<feature type="binding site" evidence="14">
    <location>
        <begin position="123"/>
        <end position="124"/>
    </location>
    <ligand>
        <name>beta-D-galactose</name>
        <dbReference type="ChEBI" id="CHEBI:27667"/>
    </ligand>
</feature>
<evidence type="ECO:0000256" key="13">
    <source>
        <dbReference type="PIRSR" id="PIRSR005096-2"/>
    </source>
</evidence>
<dbReference type="GO" id="GO:0030246">
    <property type="term" value="F:carbohydrate binding"/>
    <property type="evidence" value="ECO:0007669"/>
    <property type="project" value="InterPro"/>
</dbReference>
<feature type="active site" description="Proton acceptor" evidence="12">
    <location>
        <position position="360"/>
    </location>
</feature>
<dbReference type="InterPro" id="IPR011013">
    <property type="entry name" value="Gal_mutarotase_sf_dom"/>
</dbReference>
<evidence type="ECO:0000256" key="10">
    <source>
        <dbReference type="ARBA" id="ARBA00023277"/>
    </source>
</evidence>
<comment type="caution">
    <text evidence="15">The sequence shown here is derived from an EMBL/GenBank/DDBJ whole genome shotgun (WGS) entry which is preliminary data.</text>
</comment>
<dbReference type="Pfam" id="PF01263">
    <property type="entry name" value="Aldose_epim"/>
    <property type="match status" value="1"/>
</dbReference>
<evidence type="ECO:0000256" key="5">
    <source>
        <dbReference type="ARBA" id="ARBA00011245"/>
    </source>
</evidence>
<evidence type="ECO:0000313" key="15">
    <source>
        <dbReference type="EMBL" id="PKQ43854.1"/>
    </source>
</evidence>